<comment type="caution">
    <text evidence="2">The sequence shown here is derived from an EMBL/GenBank/DDBJ whole genome shotgun (WGS) entry which is preliminary data.</text>
</comment>
<evidence type="ECO:0000313" key="2">
    <source>
        <dbReference type="EMBL" id="MFD2731075.1"/>
    </source>
</evidence>
<proteinExistence type="predicted"/>
<name>A0ABW5TRC7_9SPHI</name>
<reference evidence="3" key="1">
    <citation type="journal article" date="2019" name="Int. J. Syst. Evol. Microbiol.">
        <title>The Global Catalogue of Microorganisms (GCM) 10K type strain sequencing project: providing services to taxonomists for standard genome sequencing and annotation.</title>
        <authorList>
            <consortium name="The Broad Institute Genomics Platform"/>
            <consortium name="The Broad Institute Genome Sequencing Center for Infectious Disease"/>
            <person name="Wu L."/>
            <person name="Ma J."/>
        </authorList>
    </citation>
    <scope>NUCLEOTIDE SEQUENCE [LARGE SCALE GENOMIC DNA]</scope>
    <source>
        <strain evidence="3">KCTC 42456</strain>
    </source>
</reference>
<protein>
    <submittedName>
        <fullName evidence="2">ORF6N domain-containing protein</fullName>
    </submittedName>
</protein>
<evidence type="ECO:0000313" key="3">
    <source>
        <dbReference type="Proteomes" id="UP001597546"/>
    </source>
</evidence>
<dbReference type="Pfam" id="PF10543">
    <property type="entry name" value="ORF6N"/>
    <property type="match status" value="1"/>
</dbReference>
<gene>
    <name evidence="2" type="ORF">ACFSSE_05100</name>
</gene>
<sequence length="94" mass="10793">MLDSDLAELYGVVTKRLNEQVGRNIDRIPEDFIFELTQNEYDSLRSQIVIKDKRLAQQIPSTCFCRCSVNDNLTSLLPAGWLLNFSYPSKPINL</sequence>
<evidence type="ECO:0000259" key="1">
    <source>
        <dbReference type="Pfam" id="PF10543"/>
    </source>
</evidence>
<dbReference type="InterPro" id="IPR018873">
    <property type="entry name" value="KilA-N_DNA-bd_domain"/>
</dbReference>
<dbReference type="Proteomes" id="UP001597546">
    <property type="component" value="Unassembled WGS sequence"/>
</dbReference>
<keyword evidence="3" id="KW-1185">Reference proteome</keyword>
<feature type="domain" description="KilA-N DNA-binding" evidence="1">
    <location>
        <begin position="1"/>
        <end position="53"/>
    </location>
</feature>
<accession>A0ABW5TRC7</accession>
<dbReference type="RefSeq" id="WP_379041905.1">
    <property type="nucleotide sequence ID" value="NZ_JBHSKW010000018.1"/>
</dbReference>
<organism evidence="2 3">
    <name type="scientific">Pedobacter alpinus</name>
    <dbReference type="NCBI Taxonomy" id="1590643"/>
    <lineage>
        <taxon>Bacteria</taxon>
        <taxon>Pseudomonadati</taxon>
        <taxon>Bacteroidota</taxon>
        <taxon>Sphingobacteriia</taxon>
        <taxon>Sphingobacteriales</taxon>
        <taxon>Sphingobacteriaceae</taxon>
        <taxon>Pedobacter</taxon>
    </lineage>
</organism>
<dbReference type="EMBL" id="JBHULV010000014">
    <property type="protein sequence ID" value="MFD2731075.1"/>
    <property type="molecule type" value="Genomic_DNA"/>
</dbReference>